<dbReference type="KEGG" id="palo:E6C60_2807"/>
<protein>
    <recommendedName>
        <fullName evidence="5">DUF948 domain-containing protein</fullName>
    </recommendedName>
</protein>
<keyword evidence="1" id="KW-0175">Coiled coil</keyword>
<name>A0A4P8XSC9_9BACL</name>
<organism evidence="3 4">
    <name type="scientific">Paenibacillus algicola</name>
    <dbReference type="NCBI Taxonomy" id="2565926"/>
    <lineage>
        <taxon>Bacteria</taxon>
        <taxon>Bacillati</taxon>
        <taxon>Bacillota</taxon>
        <taxon>Bacilli</taxon>
        <taxon>Bacillales</taxon>
        <taxon>Paenibacillaceae</taxon>
        <taxon>Paenibacillus</taxon>
    </lineage>
</organism>
<dbReference type="AlphaFoldDB" id="A0A4P8XSC9"/>
<feature type="coiled-coil region" evidence="1">
    <location>
        <begin position="31"/>
        <end position="76"/>
    </location>
</feature>
<feature type="transmembrane region" description="Helical" evidence="2">
    <location>
        <begin position="6"/>
        <end position="27"/>
    </location>
</feature>
<evidence type="ECO:0000256" key="1">
    <source>
        <dbReference type="SAM" id="Coils"/>
    </source>
</evidence>
<dbReference type="RefSeq" id="WP_138226375.1">
    <property type="nucleotide sequence ID" value="NZ_CP040396.1"/>
</dbReference>
<keyword evidence="2" id="KW-0472">Membrane</keyword>
<dbReference type="EMBL" id="CP040396">
    <property type="protein sequence ID" value="QCT03519.1"/>
    <property type="molecule type" value="Genomic_DNA"/>
</dbReference>
<evidence type="ECO:0000313" key="4">
    <source>
        <dbReference type="Proteomes" id="UP000300879"/>
    </source>
</evidence>
<reference evidence="3 4" key="1">
    <citation type="submission" date="2019-05" db="EMBL/GenBank/DDBJ databases">
        <authorList>
            <person name="Chen C."/>
        </authorList>
    </citation>
    <scope>NUCLEOTIDE SEQUENCE [LARGE SCALE GENOMIC DNA]</scope>
    <source>
        <strain evidence="3 4">HB172198</strain>
    </source>
</reference>
<keyword evidence="2" id="KW-0812">Transmembrane</keyword>
<keyword evidence="4" id="KW-1185">Reference proteome</keyword>
<dbReference type="OrthoDB" id="2664899at2"/>
<evidence type="ECO:0000313" key="3">
    <source>
        <dbReference type="EMBL" id="QCT03519.1"/>
    </source>
</evidence>
<proteinExistence type="predicted"/>
<evidence type="ECO:0008006" key="5">
    <source>
        <dbReference type="Google" id="ProtNLM"/>
    </source>
</evidence>
<accession>A0A4P8XSC9</accession>
<gene>
    <name evidence="3" type="ORF">E6C60_2807</name>
</gene>
<sequence>MQEWGIVAAAAGIWIIAAAAITIGFLIRNMLLRAEAVLRTMEEQYAALSEQTSQVMEQASRSLGHVERQLAAAESMVVQVKGAVHSASEAVIGVSRVSQKAAQSAAQHLEQARLDNEKQLGELFRWLDIGVSFWHAWHRRSPRTGGGQAE</sequence>
<evidence type="ECO:0000256" key="2">
    <source>
        <dbReference type="SAM" id="Phobius"/>
    </source>
</evidence>
<keyword evidence="2" id="KW-1133">Transmembrane helix</keyword>
<dbReference type="Proteomes" id="UP000300879">
    <property type="component" value="Chromosome"/>
</dbReference>